<feature type="domain" description="SGNH hydrolase-type esterase" evidence="1">
    <location>
        <begin position="23"/>
        <end position="169"/>
    </location>
</feature>
<evidence type="ECO:0000313" key="2">
    <source>
        <dbReference type="EMBL" id="KAK2191657.1"/>
    </source>
</evidence>
<sequence length="187" mass="21422">MKTLLDLGPSFVRRAADKIDKDGLDLGDDINNVALRGIGGMRVSGVYRQLSYVRRINPRVIFLDIGTNDFSDPQKDPVQLAREIIVAARTVGEVPGVRAVIISEVMRQQVMRRADGRRHNFNHVRFILNDELKRLATSYDNISTCNHREFATRWRDHLRPDGVHLNARGTLLYLKNMRISVRKYGLK</sequence>
<dbReference type="Gene3D" id="3.40.50.1110">
    <property type="entry name" value="SGNH hydrolase"/>
    <property type="match status" value="1"/>
</dbReference>
<dbReference type="SUPFAM" id="SSF52266">
    <property type="entry name" value="SGNH hydrolase"/>
    <property type="match status" value="1"/>
</dbReference>
<name>A0AAD9PBQ6_RIDPI</name>
<protein>
    <recommendedName>
        <fullName evidence="1">SGNH hydrolase-type esterase domain-containing protein</fullName>
    </recommendedName>
</protein>
<dbReference type="Pfam" id="PF13472">
    <property type="entry name" value="Lipase_GDSL_2"/>
    <property type="match status" value="1"/>
</dbReference>
<keyword evidence="3" id="KW-1185">Reference proteome</keyword>
<organism evidence="2 3">
    <name type="scientific">Ridgeia piscesae</name>
    <name type="common">Tubeworm</name>
    <dbReference type="NCBI Taxonomy" id="27915"/>
    <lineage>
        <taxon>Eukaryota</taxon>
        <taxon>Metazoa</taxon>
        <taxon>Spiralia</taxon>
        <taxon>Lophotrochozoa</taxon>
        <taxon>Annelida</taxon>
        <taxon>Polychaeta</taxon>
        <taxon>Sedentaria</taxon>
        <taxon>Canalipalpata</taxon>
        <taxon>Sabellida</taxon>
        <taxon>Siboglinidae</taxon>
        <taxon>Ridgeia</taxon>
    </lineage>
</organism>
<dbReference type="AlphaFoldDB" id="A0AAD9PBQ6"/>
<accession>A0AAD9PBQ6</accession>
<evidence type="ECO:0000313" key="3">
    <source>
        <dbReference type="Proteomes" id="UP001209878"/>
    </source>
</evidence>
<reference evidence="2" key="1">
    <citation type="journal article" date="2023" name="Mol. Biol. Evol.">
        <title>Third-Generation Sequencing Reveals the Adaptive Role of the Epigenome in Three Deep-Sea Polychaetes.</title>
        <authorList>
            <person name="Perez M."/>
            <person name="Aroh O."/>
            <person name="Sun Y."/>
            <person name="Lan Y."/>
            <person name="Juniper S.K."/>
            <person name="Young C.R."/>
            <person name="Angers B."/>
            <person name="Qian P.Y."/>
        </authorList>
    </citation>
    <scope>NUCLEOTIDE SEQUENCE</scope>
    <source>
        <strain evidence="2">R07B-5</strain>
    </source>
</reference>
<dbReference type="EMBL" id="JAODUO010000048">
    <property type="protein sequence ID" value="KAK2191657.1"/>
    <property type="molecule type" value="Genomic_DNA"/>
</dbReference>
<evidence type="ECO:0000259" key="1">
    <source>
        <dbReference type="Pfam" id="PF13472"/>
    </source>
</evidence>
<dbReference type="Proteomes" id="UP001209878">
    <property type="component" value="Unassembled WGS sequence"/>
</dbReference>
<gene>
    <name evidence="2" type="ORF">NP493_48g03094</name>
</gene>
<proteinExistence type="predicted"/>
<dbReference type="InterPro" id="IPR013830">
    <property type="entry name" value="SGNH_hydro"/>
</dbReference>
<comment type="caution">
    <text evidence="2">The sequence shown here is derived from an EMBL/GenBank/DDBJ whole genome shotgun (WGS) entry which is preliminary data.</text>
</comment>
<dbReference type="InterPro" id="IPR036514">
    <property type="entry name" value="SGNH_hydro_sf"/>
</dbReference>